<evidence type="ECO:0000313" key="2">
    <source>
        <dbReference type="EMBL" id="MDO6123149.1"/>
    </source>
</evidence>
<evidence type="ECO:0000256" key="1">
    <source>
        <dbReference type="SAM" id="MobiDB-lite"/>
    </source>
</evidence>
<proteinExistence type="predicted"/>
<sequence>MTDSKKIEDGGPAFARAGAEHSQGGNFEQDGMSLRDYAAIHADVPWNAVIETLRLIGNENPTIEAIVDYRARVKYAEADSMIAARSRPKVYTIGDATMERVFKPSGLTNVSDLQAVFDAVEKALAPGGRDDE</sequence>
<comment type="caution">
    <text evidence="2">The sequence shown here is derived from an EMBL/GenBank/DDBJ whole genome shotgun (WGS) entry which is preliminary data.</text>
</comment>
<dbReference type="RefSeq" id="WP_244760772.1">
    <property type="nucleotide sequence ID" value="NZ_JALJCJ010000002.1"/>
</dbReference>
<reference evidence="2" key="1">
    <citation type="submission" date="2022-04" db="EMBL/GenBank/DDBJ databases">
        <title>Shinella lacus sp. nov., a novel member of the genus Shinella from water.</title>
        <authorList>
            <person name="Deng Y."/>
        </authorList>
    </citation>
    <scope>NUCLEOTIDE SEQUENCE</scope>
    <source>
        <strain evidence="2">JCM 31239</strain>
    </source>
</reference>
<name>A0ABT8XHE2_9HYPH</name>
<dbReference type="Proteomes" id="UP001177080">
    <property type="component" value="Unassembled WGS sequence"/>
</dbReference>
<evidence type="ECO:0000313" key="3">
    <source>
        <dbReference type="Proteomes" id="UP001177080"/>
    </source>
</evidence>
<accession>A0ABT8XHE2</accession>
<protein>
    <submittedName>
        <fullName evidence="2">Uncharacterized protein</fullName>
    </submittedName>
</protein>
<feature type="region of interest" description="Disordered" evidence="1">
    <location>
        <begin position="1"/>
        <end position="28"/>
    </location>
</feature>
<gene>
    <name evidence="2" type="ORF">GB928_018330</name>
</gene>
<dbReference type="EMBL" id="WHSC02000007">
    <property type="protein sequence ID" value="MDO6123149.1"/>
    <property type="molecule type" value="Genomic_DNA"/>
</dbReference>
<organism evidence="2 3">
    <name type="scientific">Shinella curvata</name>
    <dbReference type="NCBI Taxonomy" id="1817964"/>
    <lineage>
        <taxon>Bacteria</taxon>
        <taxon>Pseudomonadati</taxon>
        <taxon>Pseudomonadota</taxon>
        <taxon>Alphaproteobacteria</taxon>
        <taxon>Hyphomicrobiales</taxon>
        <taxon>Rhizobiaceae</taxon>
        <taxon>Shinella</taxon>
    </lineage>
</organism>
<keyword evidence="3" id="KW-1185">Reference proteome</keyword>